<dbReference type="Proteomes" id="UP000093501">
    <property type="component" value="Unassembled WGS sequence"/>
</dbReference>
<organism evidence="1 2">
    <name type="scientific">Tessaracoccus lapidicaptus</name>
    <dbReference type="NCBI Taxonomy" id="1427523"/>
    <lineage>
        <taxon>Bacteria</taxon>
        <taxon>Bacillati</taxon>
        <taxon>Actinomycetota</taxon>
        <taxon>Actinomycetes</taxon>
        <taxon>Propionibacteriales</taxon>
        <taxon>Propionibacteriaceae</taxon>
        <taxon>Tessaracoccus</taxon>
    </lineage>
</organism>
<comment type="caution">
    <text evidence="1">The sequence shown here is derived from an EMBL/GenBank/DDBJ whole genome shotgun (WGS) entry which is preliminary data.</text>
</comment>
<evidence type="ECO:0000313" key="1">
    <source>
        <dbReference type="EMBL" id="OCL34526.1"/>
    </source>
</evidence>
<keyword evidence="2" id="KW-1185">Reference proteome</keyword>
<accession>A0A1C0AMI8</accession>
<reference evidence="2" key="1">
    <citation type="submission" date="2016-07" db="EMBL/GenBank/DDBJ databases">
        <authorList>
            <person name="Florea S."/>
            <person name="Webb J.S."/>
            <person name="Jaromczyk J."/>
            <person name="Schardl C.L."/>
        </authorList>
    </citation>
    <scope>NUCLEOTIDE SEQUENCE [LARGE SCALE GENOMIC DNA]</scope>
    <source>
        <strain evidence="2">IPBSL-7</strain>
    </source>
</reference>
<dbReference type="AlphaFoldDB" id="A0A1C0AMI8"/>
<protein>
    <submittedName>
        <fullName evidence="1">Uncharacterized protein</fullName>
    </submittedName>
</protein>
<evidence type="ECO:0000313" key="2">
    <source>
        <dbReference type="Proteomes" id="UP000093501"/>
    </source>
</evidence>
<dbReference type="RefSeq" id="WP_068751208.1">
    <property type="nucleotide sequence ID" value="NZ_JBDXXE010000024.1"/>
</dbReference>
<dbReference type="EMBL" id="MBQD01000020">
    <property type="protein sequence ID" value="OCL34526.1"/>
    <property type="molecule type" value="Genomic_DNA"/>
</dbReference>
<proteinExistence type="predicted"/>
<sequence length="109" mass="11090">MTASAAVRYQVIDAGHRRLVTVSPAGRPELGGPVARAARPALPGRVRTASSCRVTRPVSGWMALKVAGVGILTAVGMAVAGLQFAEMASAEAPTGYVAGDPAWAHVSQP</sequence>
<gene>
    <name evidence="1" type="ORF">BCR15_02160</name>
</gene>
<name>A0A1C0AMI8_9ACTN</name>